<dbReference type="GO" id="GO:0003824">
    <property type="term" value="F:catalytic activity"/>
    <property type="evidence" value="ECO:0007669"/>
    <property type="project" value="InterPro"/>
</dbReference>
<gene>
    <name evidence="3" type="ordered locus">Bpet2363</name>
</gene>
<dbReference type="GO" id="GO:0016020">
    <property type="term" value="C:membrane"/>
    <property type="evidence" value="ECO:0007669"/>
    <property type="project" value="GOC"/>
</dbReference>
<dbReference type="InterPro" id="IPR005135">
    <property type="entry name" value="Endo/exonuclease/phosphatase"/>
</dbReference>
<evidence type="ECO:0000256" key="1">
    <source>
        <dbReference type="SAM" id="MobiDB-lite"/>
    </source>
</evidence>
<dbReference type="PANTHER" id="PTHR14859:SF1">
    <property type="entry name" value="PGAP2-INTERACTING PROTEIN"/>
    <property type="match status" value="1"/>
</dbReference>
<proteinExistence type="predicted"/>
<feature type="region of interest" description="Disordered" evidence="1">
    <location>
        <begin position="1"/>
        <end position="21"/>
    </location>
</feature>
<evidence type="ECO:0000313" key="4">
    <source>
        <dbReference type="Proteomes" id="UP000001225"/>
    </source>
</evidence>
<dbReference type="GO" id="GO:0006506">
    <property type="term" value="P:GPI anchor biosynthetic process"/>
    <property type="evidence" value="ECO:0007669"/>
    <property type="project" value="TreeGrafter"/>
</dbReference>
<accession>A9IMG4</accession>
<dbReference type="Proteomes" id="UP000001225">
    <property type="component" value="Chromosome"/>
</dbReference>
<dbReference type="PANTHER" id="PTHR14859">
    <property type="entry name" value="CALCOFLUOR WHITE HYPERSENSITIVE PROTEIN PRECURSOR"/>
    <property type="match status" value="1"/>
</dbReference>
<dbReference type="STRING" id="94624.Bpet2363"/>
<sequence>MPGQASPGQEPPDQESPQRGGTTIKLLTVNVHKGFTLFNRRFILHELKAALRDAGPDIVFLQEVIGTHHRHARRLAAWPATSQYEFLADSLWSDFAYGRNAVYPEGDHGNAVLSRWPIVTHQNHDVSVDNHESRGMLQCTVRHPDLAGDMHAVCVHLGLREAHRRAQLGQLCALVQRLGDDAPVLVGGDFNDWRRRASPLLAACRLHDVFRRALGREPRTFPARWPLLALDRIYVRDVAAARPVPLASRVWRHLSDHAPLAAEVRL</sequence>
<keyword evidence="4" id="KW-1185">Reference proteome</keyword>
<dbReference type="InterPro" id="IPR036691">
    <property type="entry name" value="Endo/exonu/phosph_ase_sf"/>
</dbReference>
<dbReference type="KEGG" id="bpt:Bpet2363"/>
<dbReference type="InterPro" id="IPR051916">
    <property type="entry name" value="GPI-anchor_lipid_remodeler"/>
</dbReference>
<dbReference type="Gene3D" id="3.60.10.10">
    <property type="entry name" value="Endonuclease/exonuclease/phosphatase"/>
    <property type="match status" value="1"/>
</dbReference>
<dbReference type="EMBL" id="AM902716">
    <property type="protein sequence ID" value="CAP42706.1"/>
    <property type="molecule type" value="Genomic_DNA"/>
</dbReference>
<dbReference type="Pfam" id="PF03372">
    <property type="entry name" value="Exo_endo_phos"/>
    <property type="match status" value="1"/>
</dbReference>
<reference evidence="3 4" key="1">
    <citation type="journal article" date="2008" name="BMC Genomics">
        <title>The missing link: Bordetella petrii is endowed with both the metabolic versatility of environmental bacteria and virulence traits of pathogenic Bordetellae.</title>
        <authorList>
            <person name="Gross R."/>
            <person name="Guzman C.A."/>
            <person name="Sebaihia M."/>
            <person name="Martins Dos Santos V.A."/>
            <person name="Pieper D.H."/>
            <person name="Koebnik R."/>
            <person name="Lechner M."/>
            <person name="Bartels D."/>
            <person name="Buhrmester J."/>
            <person name="Choudhuri J.V."/>
            <person name="Ebensen T."/>
            <person name="Gaigalat L."/>
            <person name="Herrmann S."/>
            <person name="Khachane A.N."/>
            <person name="Larisch C."/>
            <person name="Link S."/>
            <person name="Linke B."/>
            <person name="Meyer F."/>
            <person name="Mormann S."/>
            <person name="Nakunst D."/>
            <person name="Rueckert C."/>
            <person name="Schneiker-Bekel S."/>
            <person name="Schulze K."/>
            <person name="Vorhoelter F.J."/>
            <person name="Yevsa T."/>
            <person name="Engle J.T."/>
            <person name="Goldman W.E."/>
            <person name="Puehler A."/>
            <person name="Goebel U.B."/>
            <person name="Goesmann A."/>
            <person name="Bloecker H."/>
            <person name="Kaiser O."/>
            <person name="Martinez-Arias R."/>
        </authorList>
    </citation>
    <scope>NUCLEOTIDE SEQUENCE [LARGE SCALE GENOMIC DNA]</scope>
    <source>
        <strain evidence="4">ATCC BAA-461 / DSM 12804 / CCUG 43448 / CIP 107267 / Se-1111R</strain>
    </source>
</reference>
<evidence type="ECO:0000259" key="2">
    <source>
        <dbReference type="Pfam" id="PF03372"/>
    </source>
</evidence>
<dbReference type="SUPFAM" id="SSF56219">
    <property type="entry name" value="DNase I-like"/>
    <property type="match status" value="1"/>
</dbReference>
<evidence type="ECO:0000313" key="3">
    <source>
        <dbReference type="EMBL" id="CAP42706.1"/>
    </source>
</evidence>
<dbReference type="eggNOG" id="COG3568">
    <property type="taxonomic scope" value="Bacteria"/>
</dbReference>
<feature type="domain" description="Endonuclease/exonuclease/phosphatase" evidence="2">
    <location>
        <begin position="46"/>
        <end position="257"/>
    </location>
</feature>
<name>A9IMG4_BORPD</name>
<protein>
    <recommendedName>
        <fullName evidence="2">Endonuclease/exonuclease/phosphatase domain-containing protein</fullName>
    </recommendedName>
</protein>
<dbReference type="AlphaFoldDB" id="A9IMG4"/>
<organism evidence="3 4">
    <name type="scientific">Bordetella petrii (strain ATCC BAA-461 / DSM 12804 / CCUG 43448 / CIP 107267 / Se-1111R)</name>
    <dbReference type="NCBI Taxonomy" id="340100"/>
    <lineage>
        <taxon>Bacteria</taxon>
        <taxon>Pseudomonadati</taxon>
        <taxon>Pseudomonadota</taxon>
        <taxon>Betaproteobacteria</taxon>
        <taxon>Burkholderiales</taxon>
        <taxon>Alcaligenaceae</taxon>
        <taxon>Bordetella</taxon>
    </lineage>
</organism>